<evidence type="ECO:0000256" key="1">
    <source>
        <dbReference type="ARBA" id="ARBA00008455"/>
    </source>
</evidence>
<dbReference type="Proteomes" id="UP000694872">
    <property type="component" value="Unplaced"/>
</dbReference>
<gene>
    <name evidence="5" type="primary">LOC106127553</name>
</gene>
<dbReference type="SUPFAM" id="SSF54001">
    <property type="entry name" value="Cysteine proteinases"/>
    <property type="match status" value="1"/>
</dbReference>
<feature type="domain" description="Peptidase C1A papain C-terminal" evidence="3">
    <location>
        <begin position="131"/>
        <end position="344"/>
    </location>
</feature>
<feature type="signal peptide" evidence="2">
    <location>
        <begin position="1"/>
        <end position="17"/>
    </location>
</feature>
<evidence type="ECO:0000256" key="2">
    <source>
        <dbReference type="SAM" id="SignalP"/>
    </source>
</evidence>
<feature type="chain" id="PRO_5042460863" evidence="2">
    <location>
        <begin position="18"/>
        <end position="346"/>
    </location>
</feature>
<dbReference type="GeneID" id="106127553"/>
<dbReference type="InterPro" id="IPR038765">
    <property type="entry name" value="Papain-like_cys_pep_sf"/>
</dbReference>
<dbReference type="PRINTS" id="PR00705">
    <property type="entry name" value="PAPAIN"/>
</dbReference>
<feature type="domain" description="Cathepsin propeptide inhibitor" evidence="4">
    <location>
        <begin position="44"/>
        <end position="99"/>
    </location>
</feature>
<dbReference type="PANTHER" id="PTHR12411">
    <property type="entry name" value="CYSTEINE PROTEASE FAMILY C1-RELATED"/>
    <property type="match status" value="1"/>
</dbReference>
<protein>
    <submittedName>
        <fullName evidence="5">Cathepsin L1-like</fullName>
    </submittedName>
</protein>
<dbReference type="CDD" id="cd02248">
    <property type="entry name" value="Peptidase_C1A"/>
    <property type="match status" value="1"/>
</dbReference>
<dbReference type="InterPro" id="IPR039417">
    <property type="entry name" value="Peptidase_C1A_papain-like"/>
</dbReference>
<dbReference type="SMART" id="SM00848">
    <property type="entry name" value="Inhibitor_I29"/>
    <property type="match status" value="1"/>
</dbReference>
<reference evidence="5" key="1">
    <citation type="submission" date="2025-08" db="UniProtKB">
        <authorList>
            <consortium name="RefSeq"/>
        </authorList>
    </citation>
    <scope>IDENTIFICATION</scope>
</reference>
<dbReference type="GO" id="GO:0008234">
    <property type="term" value="F:cysteine-type peptidase activity"/>
    <property type="evidence" value="ECO:0007669"/>
    <property type="project" value="InterPro"/>
</dbReference>
<evidence type="ECO:0000259" key="3">
    <source>
        <dbReference type="SMART" id="SM00645"/>
    </source>
</evidence>
<name>A0AAJ6ZXA6_PAPXU</name>
<dbReference type="KEGG" id="pxu:106127553"/>
<dbReference type="RefSeq" id="XP_013181110.1">
    <property type="nucleotide sequence ID" value="XM_013325656.1"/>
</dbReference>
<evidence type="ECO:0000313" key="5">
    <source>
        <dbReference type="RefSeq" id="XP_013181110.1"/>
    </source>
</evidence>
<dbReference type="AlphaFoldDB" id="A0AAJ6ZXA6"/>
<keyword evidence="2" id="KW-0732">Signal</keyword>
<evidence type="ECO:0000259" key="4">
    <source>
        <dbReference type="SMART" id="SM00848"/>
    </source>
</evidence>
<dbReference type="Pfam" id="PF00112">
    <property type="entry name" value="Peptidase_C1"/>
    <property type="match status" value="1"/>
</dbReference>
<dbReference type="GO" id="GO:0006508">
    <property type="term" value="P:proteolysis"/>
    <property type="evidence" value="ECO:0007669"/>
    <property type="project" value="InterPro"/>
</dbReference>
<dbReference type="PROSITE" id="PS00639">
    <property type="entry name" value="THIOL_PROTEASE_HIS"/>
    <property type="match status" value="1"/>
</dbReference>
<sequence>MLKFILLITIFIIVVGALDLNRLNKGLIEPSSVSYDIENSKQLFEEFIEKYNKKYDRNEYDHRYEIFVKNLEGINENNKNSKSAIHGVTKFADLTHEEFTAKYTGFAISGRRSDFDNTTIEVETLLDSMEAPEEFDWRDKNVVTEVKDQSTCNSCWAFSATGLTESQYAIKYSGLLSLSEKPMIDCWPKSGGCEIGNTPHAGINAAAEMGGFMLESDYPYAPQVDNCSFQKDKVAVRVKRGYQVTVNDEEQLKRLIHQKGPVSIALYAYRGFSTYSGQIMDGSKCPASASANHAMLIVGYGVENGTPYWIIKNSYSTHWGDRGYLKLIRGVKACDLLSYVAMAEVE</sequence>
<proteinExistence type="inferred from homology"/>
<comment type="similarity">
    <text evidence="1">Belongs to the peptidase C1 family.</text>
</comment>
<dbReference type="Pfam" id="PF08246">
    <property type="entry name" value="Inhibitor_I29"/>
    <property type="match status" value="1"/>
</dbReference>
<dbReference type="InterPro" id="IPR013128">
    <property type="entry name" value="Peptidase_C1A"/>
</dbReference>
<dbReference type="InterPro" id="IPR025660">
    <property type="entry name" value="Pept_his_AS"/>
</dbReference>
<dbReference type="InterPro" id="IPR013201">
    <property type="entry name" value="Prot_inhib_I29"/>
</dbReference>
<organism evidence="5">
    <name type="scientific">Papilio xuthus</name>
    <name type="common">Asian swallowtail butterfly</name>
    <dbReference type="NCBI Taxonomy" id="66420"/>
    <lineage>
        <taxon>Eukaryota</taxon>
        <taxon>Metazoa</taxon>
        <taxon>Ecdysozoa</taxon>
        <taxon>Arthropoda</taxon>
        <taxon>Hexapoda</taxon>
        <taxon>Insecta</taxon>
        <taxon>Pterygota</taxon>
        <taxon>Neoptera</taxon>
        <taxon>Endopterygota</taxon>
        <taxon>Lepidoptera</taxon>
        <taxon>Glossata</taxon>
        <taxon>Ditrysia</taxon>
        <taxon>Papilionoidea</taxon>
        <taxon>Papilionidae</taxon>
        <taxon>Papilioninae</taxon>
        <taxon>Papilio</taxon>
    </lineage>
</organism>
<dbReference type="SMART" id="SM00645">
    <property type="entry name" value="Pept_C1"/>
    <property type="match status" value="1"/>
</dbReference>
<accession>A0AAJ6ZXA6</accession>
<dbReference type="InterPro" id="IPR000668">
    <property type="entry name" value="Peptidase_C1A_C"/>
</dbReference>
<dbReference type="Gene3D" id="3.90.70.10">
    <property type="entry name" value="Cysteine proteinases"/>
    <property type="match status" value="1"/>
</dbReference>